<organism evidence="15 16">
    <name type="scientific">Rouxiella chamberiensis</name>
    <dbReference type="NCBI Taxonomy" id="1513468"/>
    <lineage>
        <taxon>Bacteria</taxon>
        <taxon>Pseudomonadati</taxon>
        <taxon>Pseudomonadota</taxon>
        <taxon>Gammaproteobacteria</taxon>
        <taxon>Enterobacterales</taxon>
        <taxon>Yersiniaceae</taxon>
        <taxon>Rouxiella</taxon>
    </lineage>
</organism>
<dbReference type="Proteomes" id="UP001164712">
    <property type="component" value="Chromosome"/>
</dbReference>
<keyword evidence="4 11" id="KW-0349">Heme</keyword>
<keyword evidence="10 13" id="KW-0472">Membrane</keyword>
<evidence type="ECO:0000256" key="1">
    <source>
        <dbReference type="ARBA" id="ARBA00004236"/>
    </source>
</evidence>
<evidence type="ECO:0000256" key="9">
    <source>
        <dbReference type="ARBA" id="ARBA00023004"/>
    </source>
</evidence>
<gene>
    <name evidence="15" type="ORF">O1V66_05070</name>
</gene>
<evidence type="ECO:0000313" key="16">
    <source>
        <dbReference type="Proteomes" id="UP001164712"/>
    </source>
</evidence>
<sequence>MSAKKKIGYSLAALAVVAGIGVFGRLWMVMDSSRSEVADNTTKLADFHSTDAAAIKRGEYAMRLGDCAACHEQSFAGGYKINTPFGELQTSNISPDRETGIGNMTERDFFNAVRLGRGDHGFLYPAMPYTAYAKMSDRDMHDLWAYMSTLKPVSNKVDENGGMNFPYNIRLAMAGWNLLFFDNSGFRPENLKTTRNTPNAENASAEKVINRGKYIVDGPAHCSVCHTARNALGGEIGSQYLQGGNLGDWYAPDITPNPHAGIGTWSNDEIAQYLKTGSDGKSVAAGPMAEAVEHSMQYFTDSDLQAVAAYLKSLPASNTPAPKALAMDDAARSKGALTFEVNCSACHGEKGEGIAGMVPAFAGNGSMRNNPTNMITAMLNGARAPHTADRQTAAGMPSFDWKMDDQQIADILNYVRNSWGNQAGEVTAQEVAALRKQTKARNNLQPAALKDASQKNDAK</sequence>
<keyword evidence="9 11" id="KW-0408">Iron</keyword>
<evidence type="ECO:0000256" key="13">
    <source>
        <dbReference type="SAM" id="Phobius"/>
    </source>
</evidence>
<accession>A0ABY7HSR8</accession>
<proteinExistence type="predicted"/>
<keyword evidence="7" id="KW-0677">Repeat</keyword>
<protein>
    <submittedName>
        <fullName evidence="15">C-type cytochrome</fullName>
    </submittedName>
</protein>
<dbReference type="PIRSF" id="PIRSF000018">
    <property type="entry name" value="Mb_ADH_cyt_c"/>
    <property type="match status" value="1"/>
</dbReference>
<dbReference type="PANTHER" id="PTHR35008:SF8">
    <property type="entry name" value="ALCOHOL DEHYDROGENASE CYTOCHROME C SUBUNIT"/>
    <property type="match status" value="1"/>
</dbReference>
<evidence type="ECO:0000256" key="3">
    <source>
        <dbReference type="ARBA" id="ARBA00022475"/>
    </source>
</evidence>
<dbReference type="InterPro" id="IPR036909">
    <property type="entry name" value="Cyt_c-like_dom_sf"/>
</dbReference>
<evidence type="ECO:0000256" key="4">
    <source>
        <dbReference type="ARBA" id="ARBA00022617"/>
    </source>
</evidence>
<feature type="domain" description="Cytochrome c" evidence="14">
    <location>
        <begin position="330"/>
        <end position="419"/>
    </location>
</feature>
<evidence type="ECO:0000256" key="6">
    <source>
        <dbReference type="ARBA" id="ARBA00022729"/>
    </source>
</evidence>
<evidence type="ECO:0000256" key="2">
    <source>
        <dbReference type="ARBA" id="ARBA00022448"/>
    </source>
</evidence>
<evidence type="ECO:0000256" key="5">
    <source>
        <dbReference type="ARBA" id="ARBA00022723"/>
    </source>
</evidence>
<keyword evidence="6" id="KW-0732">Signal</keyword>
<reference evidence="15" key="1">
    <citation type="submission" date="2022-12" db="EMBL/GenBank/DDBJ databases">
        <title>Complete genome sequence of an Australian strain of Rouxiella badensis DAR84756 and resolution of the R. badensis DSM100043 and R. chamberiensis DSM28324 genomes.</title>
        <authorList>
            <person name="Paul S."/>
            <person name="Anderson P.J."/>
            <person name="Maynard G."/>
            <person name="Dyall-Smith M."/>
            <person name="Kudinha T."/>
        </authorList>
    </citation>
    <scope>NUCLEOTIDE SEQUENCE</scope>
    <source>
        <strain evidence="15">DSM 28324</strain>
    </source>
</reference>
<feature type="region of interest" description="Disordered" evidence="12">
    <location>
        <begin position="438"/>
        <end position="459"/>
    </location>
</feature>
<evidence type="ECO:0000256" key="12">
    <source>
        <dbReference type="SAM" id="MobiDB-lite"/>
    </source>
</evidence>
<dbReference type="InterPro" id="IPR051459">
    <property type="entry name" value="Cytochrome_c-type_DH"/>
</dbReference>
<dbReference type="InterPro" id="IPR008168">
    <property type="entry name" value="Cyt_C_IC"/>
</dbReference>
<feature type="domain" description="Cytochrome c" evidence="14">
    <location>
        <begin position="207"/>
        <end position="315"/>
    </location>
</feature>
<evidence type="ECO:0000259" key="14">
    <source>
        <dbReference type="PROSITE" id="PS51007"/>
    </source>
</evidence>
<dbReference type="Pfam" id="PF00034">
    <property type="entry name" value="Cytochrom_C"/>
    <property type="match status" value="3"/>
</dbReference>
<evidence type="ECO:0000256" key="10">
    <source>
        <dbReference type="ARBA" id="ARBA00023136"/>
    </source>
</evidence>
<keyword evidence="13" id="KW-1133">Transmembrane helix</keyword>
<evidence type="ECO:0000256" key="11">
    <source>
        <dbReference type="PROSITE-ProRule" id="PRU00433"/>
    </source>
</evidence>
<dbReference type="EMBL" id="CP114058">
    <property type="protein sequence ID" value="WAT02057.1"/>
    <property type="molecule type" value="Genomic_DNA"/>
</dbReference>
<keyword evidence="13" id="KW-0812">Transmembrane</keyword>
<feature type="transmembrane region" description="Helical" evidence="13">
    <location>
        <begin position="7"/>
        <end position="28"/>
    </location>
</feature>
<name>A0ABY7HSR8_9GAMM</name>
<keyword evidence="5 11" id="KW-0479">Metal-binding</keyword>
<dbReference type="SUPFAM" id="SSF46626">
    <property type="entry name" value="Cytochrome c"/>
    <property type="match status" value="3"/>
</dbReference>
<dbReference type="PROSITE" id="PS51007">
    <property type="entry name" value="CYTC"/>
    <property type="match status" value="3"/>
</dbReference>
<keyword evidence="8" id="KW-0249">Electron transport</keyword>
<dbReference type="InterPro" id="IPR009056">
    <property type="entry name" value="Cyt_c-like_dom"/>
</dbReference>
<comment type="subcellular location">
    <subcellularLocation>
        <location evidence="1">Cell membrane</location>
    </subcellularLocation>
</comment>
<dbReference type="InterPro" id="IPR014353">
    <property type="entry name" value="Membr-bd_ADH_cyt_c"/>
</dbReference>
<dbReference type="PANTHER" id="PTHR35008">
    <property type="entry name" value="BLL4482 PROTEIN-RELATED"/>
    <property type="match status" value="1"/>
</dbReference>
<dbReference type="PRINTS" id="PR00605">
    <property type="entry name" value="CYTCHROMECIC"/>
</dbReference>
<dbReference type="RefSeq" id="WP_269128170.1">
    <property type="nucleotide sequence ID" value="NZ_CP114058.1"/>
</dbReference>
<evidence type="ECO:0000256" key="8">
    <source>
        <dbReference type="ARBA" id="ARBA00022982"/>
    </source>
</evidence>
<evidence type="ECO:0000256" key="7">
    <source>
        <dbReference type="ARBA" id="ARBA00022737"/>
    </source>
</evidence>
<keyword evidence="16" id="KW-1185">Reference proteome</keyword>
<keyword evidence="2" id="KW-0813">Transport</keyword>
<feature type="domain" description="Cytochrome c" evidence="14">
    <location>
        <begin position="53"/>
        <end position="151"/>
    </location>
</feature>
<dbReference type="Gene3D" id="1.10.760.10">
    <property type="entry name" value="Cytochrome c-like domain"/>
    <property type="match status" value="3"/>
</dbReference>
<keyword evidence="3" id="KW-1003">Cell membrane</keyword>
<evidence type="ECO:0000313" key="15">
    <source>
        <dbReference type="EMBL" id="WAT02057.1"/>
    </source>
</evidence>